<comment type="caution">
    <text evidence="1">The sequence shown here is derived from an EMBL/GenBank/DDBJ whole genome shotgun (WGS) entry which is preliminary data.</text>
</comment>
<evidence type="ECO:0000313" key="2">
    <source>
        <dbReference type="Proteomes" id="UP000231019"/>
    </source>
</evidence>
<evidence type="ECO:0000313" key="1">
    <source>
        <dbReference type="EMBL" id="PIW15494.1"/>
    </source>
</evidence>
<proteinExistence type="predicted"/>
<dbReference type="EMBL" id="PFFQ01000052">
    <property type="protein sequence ID" value="PIW15494.1"/>
    <property type="molecule type" value="Genomic_DNA"/>
</dbReference>
<dbReference type="AlphaFoldDB" id="A0A2M7G2A5"/>
<dbReference type="Proteomes" id="UP000231019">
    <property type="component" value="Unassembled WGS sequence"/>
</dbReference>
<name>A0A2M7G2A5_9BACT</name>
<organism evidence="1 2">
    <name type="scientific">bacterium (Candidatus Blackallbacteria) CG17_big_fil_post_rev_8_21_14_2_50_48_46</name>
    <dbReference type="NCBI Taxonomy" id="2014261"/>
    <lineage>
        <taxon>Bacteria</taxon>
        <taxon>Candidatus Blackallbacteria</taxon>
    </lineage>
</organism>
<accession>A0A2M7G2A5</accession>
<reference evidence="1 2" key="1">
    <citation type="submission" date="2017-09" db="EMBL/GenBank/DDBJ databases">
        <title>Depth-based differentiation of microbial function through sediment-hosted aquifers and enrichment of novel symbionts in the deep terrestrial subsurface.</title>
        <authorList>
            <person name="Probst A.J."/>
            <person name="Ladd B."/>
            <person name="Jarett J.K."/>
            <person name="Geller-Mcgrath D.E."/>
            <person name="Sieber C.M."/>
            <person name="Emerson J.B."/>
            <person name="Anantharaman K."/>
            <person name="Thomas B.C."/>
            <person name="Malmstrom R."/>
            <person name="Stieglmeier M."/>
            <person name="Klingl A."/>
            <person name="Woyke T."/>
            <person name="Ryan C.M."/>
            <person name="Banfield J.F."/>
        </authorList>
    </citation>
    <scope>NUCLEOTIDE SEQUENCE [LARGE SCALE GENOMIC DNA]</scope>
    <source>
        <strain evidence="1">CG17_big_fil_post_rev_8_21_14_2_50_48_46</strain>
    </source>
</reference>
<sequence length="74" mass="8859">MAFNHLSLYLILRKTLRDLMNQALGLEYTALYREWSSGKCTFQRVIIRNKQRRHEYMGGKSLADLHTRIQWIGF</sequence>
<gene>
    <name evidence="1" type="ORF">COW36_16965</name>
</gene>
<protein>
    <submittedName>
        <fullName evidence="1">Uncharacterized protein</fullName>
    </submittedName>
</protein>